<organism evidence="4 5">
    <name type="scientific">Oceanococcus atlanticus</name>
    <dbReference type="NCBI Taxonomy" id="1317117"/>
    <lineage>
        <taxon>Bacteria</taxon>
        <taxon>Pseudomonadati</taxon>
        <taxon>Pseudomonadota</taxon>
        <taxon>Gammaproteobacteria</taxon>
        <taxon>Chromatiales</taxon>
        <taxon>Oceanococcaceae</taxon>
        <taxon>Oceanococcus</taxon>
    </lineage>
</organism>
<dbReference type="Gene3D" id="3.40.50.1170">
    <property type="entry name" value="L-asparaginase, N-terminal domain"/>
    <property type="match status" value="1"/>
</dbReference>
<feature type="domain" description="L-asparaginase N-terminal" evidence="3">
    <location>
        <begin position="4"/>
        <end position="156"/>
    </location>
</feature>
<dbReference type="Proteomes" id="UP000192342">
    <property type="component" value="Unassembled WGS sequence"/>
</dbReference>
<proteinExistence type="predicted"/>
<evidence type="ECO:0000259" key="3">
    <source>
        <dbReference type="Pfam" id="PF00710"/>
    </source>
</evidence>
<accession>A0A1Y1SH04</accession>
<dbReference type="InterPro" id="IPR027474">
    <property type="entry name" value="L-asparaginase_N"/>
</dbReference>
<dbReference type="PIRSF" id="PIRSF001220">
    <property type="entry name" value="L-ASNase_gatD"/>
    <property type="match status" value="1"/>
</dbReference>
<protein>
    <submittedName>
        <fullName evidence="4">Asparaginase/glutaminase</fullName>
    </submittedName>
</protein>
<dbReference type="PIRSF" id="PIRSF500176">
    <property type="entry name" value="L_ASNase"/>
    <property type="match status" value="1"/>
</dbReference>
<evidence type="ECO:0000256" key="2">
    <source>
        <dbReference type="PIRSR" id="PIRSR001220-2"/>
    </source>
</evidence>
<feature type="active site" description="O-isoaspartyl threonine intermediate" evidence="1">
    <location>
        <position position="12"/>
    </location>
</feature>
<dbReference type="Pfam" id="PF00710">
    <property type="entry name" value="Asparaginase"/>
    <property type="match status" value="1"/>
</dbReference>
<dbReference type="AlphaFoldDB" id="A0A1Y1SH04"/>
<dbReference type="RefSeq" id="WP_083559634.1">
    <property type="nucleotide sequence ID" value="NZ_AQQV01000001.1"/>
</dbReference>
<dbReference type="InterPro" id="IPR036152">
    <property type="entry name" value="Asp/glu_Ase-like_sf"/>
</dbReference>
<sequence>MSDIKIFTTGGTIDKVYYDAKSDFQIGDPQIEPILQEAGVTLSFEVQSLLRKDSLEMTDEDRARVREAVQQDSHQRILITHGTDTMIDTALALGDCADKTVVLTGAMQPARFRITDAVFNVGFALGVAMSHPAGVYVAMNGQVFDPRKSVKNRAEGRFEASQ</sequence>
<dbReference type="OrthoDB" id="9788068at2"/>
<dbReference type="GO" id="GO:0004067">
    <property type="term" value="F:asparaginase activity"/>
    <property type="evidence" value="ECO:0007669"/>
    <property type="project" value="UniProtKB-UniRule"/>
</dbReference>
<keyword evidence="5" id="KW-1185">Reference proteome</keyword>
<dbReference type="InterPro" id="IPR037152">
    <property type="entry name" value="L-asparaginase_N_sf"/>
</dbReference>
<dbReference type="InterPro" id="IPR006034">
    <property type="entry name" value="Asparaginase/glutaminase-like"/>
</dbReference>
<gene>
    <name evidence="4" type="ORF">ATO7_03685</name>
</gene>
<dbReference type="STRING" id="1317117.ATO7_03685"/>
<dbReference type="PROSITE" id="PS51732">
    <property type="entry name" value="ASN_GLN_ASE_3"/>
    <property type="match status" value="1"/>
</dbReference>
<feature type="binding site" evidence="2">
    <location>
        <position position="54"/>
    </location>
    <ligand>
        <name>substrate</name>
    </ligand>
</feature>
<dbReference type="PANTHER" id="PTHR11707:SF28">
    <property type="entry name" value="60 KDA LYSOPHOSPHOLIPASE"/>
    <property type="match status" value="1"/>
</dbReference>
<dbReference type="PANTHER" id="PTHR11707">
    <property type="entry name" value="L-ASPARAGINASE"/>
    <property type="match status" value="1"/>
</dbReference>
<dbReference type="EMBL" id="AQQV01000001">
    <property type="protein sequence ID" value="ORE88946.1"/>
    <property type="molecule type" value="Genomic_DNA"/>
</dbReference>
<feature type="binding site" evidence="2">
    <location>
        <begin position="83"/>
        <end position="84"/>
    </location>
    <ligand>
        <name>substrate</name>
    </ligand>
</feature>
<comment type="caution">
    <text evidence="4">The sequence shown here is derived from an EMBL/GenBank/DDBJ whole genome shotgun (WGS) entry which is preliminary data.</text>
</comment>
<evidence type="ECO:0000313" key="4">
    <source>
        <dbReference type="EMBL" id="ORE88946.1"/>
    </source>
</evidence>
<evidence type="ECO:0000313" key="5">
    <source>
        <dbReference type="Proteomes" id="UP000192342"/>
    </source>
</evidence>
<dbReference type="SUPFAM" id="SSF53774">
    <property type="entry name" value="Glutaminase/Asparaginase"/>
    <property type="match status" value="1"/>
</dbReference>
<dbReference type="PRINTS" id="PR00139">
    <property type="entry name" value="ASNGLNASE"/>
</dbReference>
<evidence type="ECO:0000256" key="1">
    <source>
        <dbReference type="PIRSR" id="PIRSR001220-1"/>
    </source>
</evidence>
<reference evidence="4 5" key="1">
    <citation type="submission" date="2013-04" db="EMBL/GenBank/DDBJ databases">
        <title>Oceanococcus atlanticus 22II-S10r2 Genome Sequencing.</title>
        <authorList>
            <person name="Lai Q."/>
            <person name="Li G."/>
            <person name="Shao Z."/>
        </authorList>
    </citation>
    <scope>NUCLEOTIDE SEQUENCE [LARGE SCALE GENOMIC DNA]</scope>
    <source>
        <strain evidence="4 5">22II-S10r2</strain>
    </source>
</reference>
<name>A0A1Y1SH04_9GAMM</name>